<name>A0AB34CM19_9GAMM</name>
<reference evidence="5 6" key="1">
    <citation type="submission" date="2019-09" db="EMBL/GenBank/DDBJ databases">
        <title>Genomic diversity of phyloplane-associated Pantoea species in Pakistan cotton crop.</title>
        <authorList>
            <person name="Tufail M.R."/>
            <person name="Cook D.R."/>
        </authorList>
    </citation>
    <scope>NUCLEOTIDE SEQUENCE [LARGE SCALE GENOMIC DNA]</scope>
    <source>
        <strain evidence="5 6">B_8</strain>
    </source>
</reference>
<dbReference type="Proteomes" id="UP000324255">
    <property type="component" value="Unassembled WGS sequence"/>
</dbReference>
<dbReference type="GO" id="GO:0005829">
    <property type="term" value="C:cytosol"/>
    <property type="evidence" value="ECO:0007669"/>
    <property type="project" value="TreeGrafter"/>
</dbReference>
<keyword evidence="1" id="KW-0805">Transcription regulation</keyword>
<dbReference type="PANTHER" id="PTHR46797">
    <property type="entry name" value="HTH-TYPE TRANSCRIPTIONAL REGULATOR"/>
    <property type="match status" value="1"/>
</dbReference>
<organism evidence="5 6">
    <name type="scientific">Candidatus Pantoea gossypiicola</name>
    <dbReference type="NCBI Taxonomy" id="2608008"/>
    <lineage>
        <taxon>Bacteria</taxon>
        <taxon>Pseudomonadati</taxon>
        <taxon>Pseudomonadota</taxon>
        <taxon>Gammaproteobacteria</taxon>
        <taxon>Enterobacterales</taxon>
        <taxon>Erwiniaceae</taxon>
        <taxon>Pantoea</taxon>
    </lineage>
</organism>
<dbReference type="EMBL" id="VWVM01000005">
    <property type="protein sequence ID" value="KAA6125979.1"/>
    <property type="molecule type" value="Genomic_DNA"/>
</dbReference>
<dbReference type="PANTHER" id="PTHR46797:SF23">
    <property type="entry name" value="HTH-TYPE TRANSCRIPTIONAL REGULATOR SUTR"/>
    <property type="match status" value="1"/>
</dbReference>
<evidence type="ECO:0000256" key="2">
    <source>
        <dbReference type="ARBA" id="ARBA00023125"/>
    </source>
</evidence>
<comment type="caution">
    <text evidence="5">The sequence shown here is derived from an EMBL/GenBank/DDBJ whole genome shotgun (WGS) entry which is preliminary data.</text>
</comment>
<gene>
    <name evidence="5" type="ORF">F3I20_08500</name>
</gene>
<dbReference type="GO" id="GO:0003700">
    <property type="term" value="F:DNA-binding transcription factor activity"/>
    <property type="evidence" value="ECO:0007669"/>
    <property type="project" value="TreeGrafter"/>
</dbReference>
<dbReference type="AlphaFoldDB" id="A0AB34CM19"/>
<dbReference type="RefSeq" id="WP_150037494.1">
    <property type="nucleotide sequence ID" value="NZ_VWVM01000005.1"/>
</dbReference>
<feature type="domain" description="HTH cro/C1-type" evidence="4">
    <location>
        <begin position="16"/>
        <end position="68"/>
    </location>
</feature>
<evidence type="ECO:0000256" key="1">
    <source>
        <dbReference type="ARBA" id="ARBA00023015"/>
    </source>
</evidence>
<dbReference type="Pfam" id="PF01381">
    <property type="entry name" value="HTH_3"/>
    <property type="match status" value="1"/>
</dbReference>
<dbReference type="InterPro" id="IPR050807">
    <property type="entry name" value="TransReg_Diox_bact_type"/>
</dbReference>
<dbReference type="SUPFAM" id="SSF47413">
    <property type="entry name" value="lambda repressor-like DNA-binding domains"/>
    <property type="match status" value="1"/>
</dbReference>
<dbReference type="SMART" id="SM00530">
    <property type="entry name" value="HTH_XRE"/>
    <property type="match status" value="1"/>
</dbReference>
<evidence type="ECO:0000313" key="5">
    <source>
        <dbReference type="EMBL" id="KAA6125979.1"/>
    </source>
</evidence>
<evidence type="ECO:0000259" key="4">
    <source>
        <dbReference type="PROSITE" id="PS50943"/>
    </source>
</evidence>
<keyword evidence="2" id="KW-0238">DNA-binding</keyword>
<dbReference type="InterPro" id="IPR010982">
    <property type="entry name" value="Lambda_DNA-bd_dom_sf"/>
</dbReference>
<keyword evidence="3" id="KW-0804">Transcription</keyword>
<sequence length="78" mass="8740">MSEESLLKAFGQNICQLRKELKLSQEQLAERAQLDRTYVSSVERGQRNISLLNICKLAAALDVLPGSLLANLGDFYEQ</sequence>
<dbReference type="Gene3D" id="1.10.260.40">
    <property type="entry name" value="lambda repressor-like DNA-binding domains"/>
    <property type="match status" value="1"/>
</dbReference>
<evidence type="ECO:0000256" key="3">
    <source>
        <dbReference type="ARBA" id="ARBA00023163"/>
    </source>
</evidence>
<proteinExistence type="predicted"/>
<evidence type="ECO:0000313" key="6">
    <source>
        <dbReference type="Proteomes" id="UP000324255"/>
    </source>
</evidence>
<keyword evidence="6" id="KW-1185">Reference proteome</keyword>
<dbReference type="GO" id="GO:0003677">
    <property type="term" value="F:DNA binding"/>
    <property type="evidence" value="ECO:0007669"/>
    <property type="project" value="UniProtKB-KW"/>
</dbReference>
<protein>
    <submittedName>
        <fullName evidence="5">Helix-turn-helix transcriptional regulator</fullName>
    </submittedName>
</protein>
<dbReference type="CDD" id="cd00093">
    <property type="entry name" value="HTH_XRE"/>
    <property type="match status" value="1"/>
</dbReference>
<dbReference type="InterPro" id="IPR001387">
    <property type="entry name" value="Cro/C1-type_HTH"/>
</dbReference>
<accession>A0AB34CM19</accession>
<dbReference type="PROSITE" id="PS50943">
    <property type="entry name" value="HTH_CROC1"/>
    <property type="match status" value="1"/>
</dbReference>